<reference evidence="1" key="2">
    <citation type="submission" date="2023-05" db="EMBL/GenBank/DDBJ databases">
        <authorList>
            <person name="Fouks B."/>
        </authorList>
    </citation>
    <scope>NUCLEOTIDE SEQUENCE</scope>
    <source>
        <strain evidence="1">Stay&amp;Tobe</strain>
        <tissue evidence="1">Testes</tissue>
    </source>
</reference>
<proteinExistence type="predicted"/>
<gene>
    <name evidence="1" type="ORF">L9F63_001084</name>
</gene>
<dbReference type="Proteomes" id="UP001233999">
    <property type="component" value="Unassembled WGS sequence"/>
</dbReference>
<evidence type="ECO:0000313" key="1">
    <source>
        <dbReference type="EMBL" id="KAJ9600754.1"/>
    </source>
</evidence>
<organism evidence="1 2">
    <name type="scientific">Diploptera punctata</name>
    <name type="common">Pacific beetle cockroach</name>
    <dbReference type="NCBI Taxonomy" id="6984"/>
    <lineage>
        <taxon>Eukaryota</taxon>
        <taxon>Metazoa</taxon>
        <taxon>Ecdysozoa</taxon>
        <taxon>Arthropoda</taxon>
        <taxon>Hexapoda</taxon>
        <taxon>Insecta</taxon>
        <taxon>Pterygota</taxon>
        <taxon>Neoptera</taxon>
        <taxon>Polyneoptera</taxon>
        <taxon>Dictyoptera</taxon>
        <taxon>Blattodea</taxon>
        <taxon>Blaberoidea</taxon>
        <taxon>Blaberidae</taxon>
        <taxon>Diplopterinae</taxon>
        <taxon>Diploptera</taxon>
    </lineage>
</organism>
<protein>
    <submittedName>
        <fullName evidence="1">Uncharacterized protein</fullName>
    </submittedName>
</protein>
<dbReference type="AlphaFoldDB" id="A0AAD8AKJ9"/>
<comment type="caution">
    <text evidence="1">The sequence shown here is derived from an EMBL/GenBank/DDBJ whole genome shotgun (WGS) entry which is preliminary data.</text>
</comment>
<accession>A0AAD8AKJ9</accession>
<reference evidence="1" key="1">
    <citation type="journal article" date="2023" name="IScience">
        <title>Live-bearing cockroach genome reveals convergent evolutionary mechanisms linked to viviparity in insects and beyond.</title>
        <authorList>
            <person name="Fouks B."/>
            <person name="Harrison M.C."/>
            <person name="Mikhailova A.A."/>
            <person name="Marchal E."/>
            <person name="English S."/>
            <person name="Carruthers M."/>
            <person name="Jennings E.C."/>
            <person name="Chiamaka E.L."/>
            <person name="Frigard R.A."/>
            <person name="Pippel M."/>
            <person name="Attardo G.M."/>
            <person name="Benoit J.B."/>
            <person name="Bornberg-Bauer E."/>
            <person name="Tobe S.S."/>
        </authorList>
    </citation>
    <scope>NUCLEOTIDE SEQUENCE</scope>
    <source>
        <strain evidence="1">Stay&amp;Tobe</strain>
    </source>
</reference>
<feature type="non-terminal residue" evidence="1">
    <location>
        <position position="143"/>
    </location>
</feature>
<evidence type="ECO:0000313" key="2">
    <source>
        <dbReference type="Proteomes" id="UP001233999"/>
    </source>
</evidence>
<keyword evidence="2" id="KW-1185">Reference proteome</keyword>
<name>A0AAD8AKJ9_DIPPU</name>
<sequence length="143" mass="16537">MELNVQQQITISAWAITYANGRESARRARREFNVALHPSTVGSVKNDCWKREGYRKSNLLEGLALARMQKQRRELWRRSTLAHKNQPAKLHLCLDKYKNTRRQSIIYTLLSLAKRRGTTSLTTTTYSPKIFIKFSSIATPTVK</sequence>
<dbReference type="EMBL" id="JASPKZ010000048">
    <property type="protein sequence ID" value="KAJ9600754.1"/>
    <property type="molecule type" value="Genomic_DNA"/>
</dbReference>